<evidence type="ECO:0000256" key="1">
    <source>
        <dbReference type="SAM" id="MobiDB-lite"/>
    </source>
</evidence>
<keyword evidence="2" id="KW-0732">Signal</keyword>
<name>A0A0N4Y6E5_NIPBR</name>
<dbReference type="STRING" id="27835.A0A0N4Y6E5"/>
<dbReference type="Proteomes" id="UP000271162">
    <property type="component" value="Unassembled WGS sequence"/>
</dbReference>
<organism evidence="5">
    <name type="scientific">Nippostrongylus brasiliensis</name>
    <name type="common">Rat hookworm</name>
    <dbReference type="NCBI Taxonomy" id="27835"/>
    <lineage>
        <taxon>Eukaryota</taxon>
        <taxon>Metazoa</taxon>
        <taxon>Ecdysozoa</taxon>
        <taxon>Nematoda</taxon>
        <taxon>Chromadorea</taxon>
        <taxon>Rhabditida</taxon>
        <taxon>Rhabditina</taxon>
        <taxon>Rhabditomorpha</taxon>
        <taxon>Strongyloidea</taxon>
        <taxon>Heligmosomidae</taxon>
        <taxon>Nippostrongylus</taxon>
    </lineage>
</organism>
<feature type="signal peptide" evidence="2">
    <location>
        <begin position="1"/>
        <end position="21"/>
    </location>
</feature>
<proteinExistence type="predicted"/>
<sequence length="394" mass="44490">MRRRRGGWLHLMLMFPILTAAQSSYDAQPYERPPSRQPVPPGYQPPPSPMLFESPRSHPRYRNQYQNFPQQPQQLARNGYDDYRIVPHGDAQYENAASPQKQLRNQGSRRVIGPPSARPQHDLNASGDNQNPPDIINNIIVHIYLNAKERSSHAVATSGPIRGLFGIGTSHGGPGTHTHPVVITKDFDRDTLEFIEEKEAEMRVEEGPANIVEIKATVSSPDRKIENTLNKAVDKELDRAIPMVMNRMQGPMGTLDQELRKELEQALVDEIAKNLGDTIDNMGNVEDEDLGKLIEEGFNEIDKEFTSTTRGHATRNSSGTDDSKTVTENVQSHNYGSYYDNSSADNCHKNYPNLHNYKDDHSKHFFTGVYHEKYTWIISSHQGDDYDAMVDVNG</sequence>
<reference evidence="5" key="1">
    <citation type="submission" date="2017-02" db="UniProtKB">
        <authorList>
            <consortium name="WormBaseParasite"/>
        </authorList>
    </citation>
    <scope>IDENTIFICATION</scope>
</reference>
<feature type="region of interest" description="Disordered" evidence="1">
    <location>
        <begin position="306"/>
        <end position="326"/>
    </location>
</feature>
<evidence type="ECO:0000313" key="4">
    <source>
        <dbReference type="Proteomes" id="UP000271162"/>
    </source>
</evidence>
<evidence type="ECO:0000313" key="3">
    <source>
        <dbReference type="EMBL" id="VDL75239.1"/>
    </source>
</evidence>
<protein>
    <submittedName>
        <fullName evidence="5">DUF148 domain-containing protein</fullName>
    </submittedName>
</protein>
<gene>
    <name evidence="3" type="ORF">NBR_LOCUS11650</name>
</gene>
<feature type="compositionally biased region" description="Polar residues" evidence="1">
    <location>
        <begin position="95"/>
        <end position="108"/>
    </location>
</feature>
<feature type="chain" id="PRO_5043125294" evidence="2">
    <location>
        <begin position="22"/>
        <end position="394"/>
    </location>
</feature>
<evidence type="ECO:0000256" key="2">
    <source>
        <dbReference type="SAM" id="SignalP"/>
    </source>
</evidence>
<keyword evidence="4" id="KW-1185">Reference proteome</keyword>
<feature type="region of interest" description="Disordered" evidence="1">
    <location>
        <begin position="94"/>
        <end position="131"/>
    </location>
</feature>
<dbReference type="WBParaSite" id="NBR_0001164901-mRNA-1">
    <property type="protein sequence ID" value="NBR_0001164901-mRNA-1"/>
    <property type="gene ID" value="NBR_0001164901"/>
</dbReference>
<feature type="compositionally biased region" description="Pro residues" evidence="1">
    <location>
        <begin position="31"/>
        <end position="49"/>
    </location>
</feature>
<dbReference type="AlphaFoldDB" id="A0A0N4Y6E5"/>
<dbReference type="EMBL" id="UYSL01020570">
    <property type="protein sequence ID" value="VDL75239.1"/>
    <property type="molecule type" value="Genomic_DNA"/>
</dbReference>
<feature type="region of interest" description="Disordered" evidence="1">
    <location>
        <begin position="26"/>
        <end position="64"/>
    </location>
</feature>
<accession>A0A0N4Y6E5</accession>
<evidence type="ECO:0000313" key="5">
    <source>
        <dbReference type="WBParaSite" id="NBR_0001164901-mRNA-1"/>
    </source>
</evidence>
<reference evidence="3 4" key="2">
    <citation type="submission" date="2018-11" db="EMBL/GenBank/DDBJ databases">
        <authorList>
            <consortium name="Pathogen Informatics"/>
        </authorList>
    </citation>
    <scope>NUCLEOTIDE SEQUENCE [LARGE SCALE GENOMIC DNA]</scope>
</reference>